<evidence type="ECO:0000256" key="7">
    <source>
        <dbReference type="SAM" id="SignalP"/>
    </source>
</evidence>
<keyword evidence="6" id="KW-0106">Calcium</keyword>
<keyword evidence="5" id="KW-0378">Hydrolase</keyword>
<reference evidence="10" key="1">
    <citation type="journal article" date="2019" name="Int. J. Syst. Evol. Microbiol.">
        <title>The Global Catalogue of Microorganisms (GCM) 10K type strain sequencing project: providing services to taxonomists for standard genome sequencing and annotation.</title>
        <authorList>
            <consortium name="The Broad Institute Genomics Platform"/>
            <consortium name="The Broad Institute Genome Sequencing Center for Infectious Disease"/>
            <person name="Wu L."/>
            <person name="Ma J."/>
        </authorList>
    </citation>
    <scope>NUCLEOTIDE SEQUENCE [LARGE SCALE GENOMIC DNA]</scope>
    <source>
        <strain evidence="10">CCUG 57942</strain>
    </source>
</reference>
<dbReference type="InterPro" id="IPR035874">
    <property type="entry name" value="IDS"/>
</dbReference>
<feature type="chain" id="PRO_5046440626" evidence="7">
    <location>
        <begin position="18"/>
        <end position="453"/>
    </location>
</feature>
<evidence type="ECO:0000256" key="2">
    <source>
        <dbReference type="ARBA" id="ARBA00008779"/>
    </source>
</evidence>
<sequence>MKLSILFACLLATPLTATPRQNILLICVDDLRPELGCYGKSYIHSPNIDSLASSGTLFTHHYVQAPTCGSSRYALLTGTYGDPGNNALFKRAKRNPPSPVSMPEWFRTHGFKTISIGKVSHHPGGLGGTDWNDNKSVEMPNAWNASSMPSGPWLHPRGAMHGLANGEIRKNAKDMHVMQATEGDDSIYPDGLITASATTELKKLAQSKQAFFMAVGFIRPHLPFGAPKKYRDLYTNTTLPPIPHPNKPSGRTTWHGSGEFMKYHRWNKDPRTDAQFADQLRLHYAACVSYIDAQIGQLMHSLDTLNLRDSTTIVLWGDHGWHLGEHAIWGKHSLFEESLHAPLIINRPNTTKEINNSITETVDIFPTLCQIAEIPAPKNLDGSPMDNNPPLAISYTSRASTVRDPQYRLIHHKDGFTELYDHQSSAKETKNIAPTHPEVVERLTKTLKSKRHK</sequence>
<dbReference type="PANTHER" id="PTHR45953:SF1">
    <property type="entry name" value="IDURONATE 2-SULFATASE"/>
    <property type="match status" value="1"/>
</dbReference>
<dbReference type="InterPro" id="IPR017850">
    <property type="entry name" value="Alkaline_phosphatase_core_sf"/>
</dbReference>
<evidence type="ECO:0000313" key="9">
    <source>
        <dbReference type="EMBL" id="MFD2157974.1"/>
    </source>
</evidence>
<evidence type="ECO:0000259" key="8">
    <source>
        <dbReference type="Pfam" id="PF00884"/>
    </source>
</evidence>
<feature type="domain" description="Sulfatase N-terminal" evidence="8">
    <location>
        <begin position="21"/>
        <end position="373"/>
    </location>
</feature>
<evidence type="ECO:0000256" key="6">
    <source>
        <dbReference type="ARBA" id="ARBA00022837"/>
    </source>
</evidence>
<keyword evidence="4 7" id="KW-0732">Signal</keyword>
<name>A0ABW4Z7T5_9BACT</name>
<accession>A0ABW4Z7T5</accession>
<proteinExistence type="inferred from homology"/>
<evidence type="ECO:0000256" key="4">
    <source>
        <dbReference type="ARBA" id="ARBA00022729"/>
    </source>
</evidence>
<evidence type="ECO:0000256" key="5">
    <source>
        <dbReference type="ARBA" id="ARBA00022801"/>
    </source>
</evidence>
<evidence type="ECO:0000256" key="1">
    <source>
        <dbReference type="ARBA" id="ARBA00001913"/>
    </source>
</evidence>
<dbReference type="SUPFAM" id="SSF53649">
    <property type="entry name" value="Alkaline phosphatase-like"/>
    <property type="match status" value="1"/>
</dbReference>
<dbReference type="CDD" id="cd16030">
    <property type="entry name" value="iduronate-2-sulfatase"/>
    <property type="match status" value="1"/>
</dbReference>
<keyword evidence="3" id="KW-0479">Metal-binding</keyword>
<protein>
    <submittedName>
        <fullName evidence="9">Sulfatase</fullName>
    </submittedName>
</protein>
<gene>
    <name evidence="9" type="ORF">ACFSW8_03575</name>
</gene>
<comment type="similarity">
    <text evidence="2">Belongs to the sulfatase family.</text>
</comment>
<evidence type="ECO:0000256" key="3">
    <source>
        <dbReference type="ARBA" id="ARBA00022723"/>
    </source>
</evidence>
<comment type="cofactor">
    <cofactor evidence="1">
        <name>Ca(2+)</name>
        <dbReference type="ChEBI" id="CHEBI:29108"/>
    </cofactor>
</comment>
<feature type="signal peptide" evidence="7">
    <location>
        <begin position="1"/>
        <end position="17"/>
    </location>
</feature>
<dbReference type="Pfam" id="PF00884">
    <property type="entry name" value="Sulfatase"/>
    <property type="match status" value="1"/>
</dbReference>
<dbReference type="PANTHER" id="PTHR45953">
    <property type="entry name" value="IDURONATE 2-SULFATASE"/>
    <property type="match status" value="1"/>
</dbReference>
<organism evidence="9 10">
    <name type="scientific">Rubritalea tangerina</name>
    <dbReference type="NCBI Taxonomy" id="430798"/>
    <lineage>
        <taxon>Bacteria</taxon>
        <taxon>Pseudomonadati</taxon>
        <taxon>Verrucomicrobiota</taxon>
        <taxon>Verrucomicrobiia</taxon>
        <taxon>Verrucomicrobiales</taxon>
        <taxon>Rubritaleaceae</taxon>
        <taxon>Rubritalea</taxon>
    </lineage>
</organism>
<evidence type="ECO:0000313" key="10">
    <source>
        <dbReference type="Proteomes" id="UP001597389"/>
    </source>
</evidence>
<keyword evidence="10" id="KW-1185">Reference proteome</keyword>
<dbReference type="Gene3D" id="3.40.720.10">
    <property type="entry name" value="Alkaline Phosphatase, subunit A"/>
    <property type="match status" value="1"/>
</dbReference>
<dbReference type="Proteomes" id="UP001597389">
    <property type="component" value="Unassembled WGS sequence"/>
</dbReference>
<dbReference type="EMBL" id="JBHUJB010000015">
    <property type="protein sequence ID" value="MFD2157974.1"/>
    <property type="molecule type" value="Genomic_DNA"/>
</dbReference>
<dbReference type="InterPro" id="IPR000917">
    <property type="entry name" value="Sulfatase_N"/>
</dbReference>
<dbReference type="RefSeq" id="WP_377090197.1">
    <property type="nucleotide sequence ID" value="NZ_JBHSJL010000014.1"/>
</dbReference>
<comment type="caution">
    <text evidence="9">The sequence shown here is derived from an EMBL/GenBank/DDBJ whole genome shotgun (WGS) entry which is preliminary data.</text>
</comment>